<keyword evidence="1" id="KW-0963">Cytoplasm</keyword>
<dbReference type="InterPro" id="IPR018312">
    <property type="entry name" value="Chromosome_initiator_DnaA_CS"/>
</dbReference>
<dbReference type="GO" id="GO:0008289">
    <property type="term" value="F:lipid binding"/>
    <property type="evidence" value="ECO:0007669"/>
    <property type="project" value="UniProtKB-KW"/>
</dbReference>
<dbReference type="GO" id="GO:0006275">
    <property type="term" value="P:regulation of DNA replication"/>
    <property type="evidence" value="ECO:0007669"/>
    <property type="project" value="InterPro"/>
</dbReference>
<keyword evidence="4 7" id="KW-0067">ATP-binding</keyword>
<evidence type="ECO:0000256" key="3">
    <source>
        <dbReference type="ARBA" id="ARBA00022741"/>
    </source>
</evidence>
<dbReference type="SUPFAM" id="SSF48295">
    <property type="entry name" value="TrpR-like"/>
    <property type="match status" value="1"/>
</dbReference>
<keyword evidence="2 7" id="KW-0235">DNA replication</keyword>
<dbReference type="GO" id="GO:0003688">
    <property type="term" value="F:DNA replication origin binding"/>
    <property type="evidence" value="ECO:0007669"/>
    <property type="project" value="InterPro"/>
</dbReference>
<evidence type="ECO:0000256" key="8">
    <source>
        <dbReference type="RuleBase" id="RU004227"/>
    </source>
</evidence>
<dbReference type="PANTHER" id="PTHR30050">
    <property type="entry name" value="CHROMOSOMAL REPLICATION INITIATOR PROTEIN DNAA"/>
    <property type="match status" value="1"/>
</dbReference>
<dbReference type="EMBL" id="AP013353">
    <property type="protein sequence ID" value="BAP00775.1"/>
    <property type="molecule type" value="Genomic_DNA"/>
</dbReference>
<evidence type="ECO:0000256" key="4">
    <source>
        <dbReference type="ARBA" id="ARBA00022840"/>
    </source>
</evidence>
<dbReference type="SUPFAM" id="SSF52540">
    <property type="entry name" value="P-loop containing nucleoside triphosphate hydrolases"/>
    <property type="match status" value="1"/>
</dbReference>
<reference evidence="11" key="4">
    <citation type="submission" date="2024-06" db="EMBL/GenBank/DDBJ databases">
        <authorList>
            <consortium name="Mycoplasma californicum genome sequencing consortium"/>
            <person name="Hata E."/>
            <person name="Tanaka K."/>
            <person name="Tamamura Y."/>
        </authorList>
    </citation>
    <scope>NUCLEOTIDE SEQUENCE</scope>
    <source>
        <strain evidence="11">HAZ160_1</strain>
    </source>
</reference>
<dbReference type="SMART" id="SM00382">
    <property type="entry name" value="AAA"/>
    <property type="match status" value="1"/>
</dbReference>
<keyword evidence="6 7" id="KW-0238">DNA-binding</keyword>
<dbReference type="AlphaFoldDB" id="A0AAT9F7B8"/>
<evidence type="ECO:0000256" key="1">
    <source>
        <dbReference type="ARBA" id="ARBA00022490"/>
    </source>
</evidence>
<evidence type="ECO:0000256" key="7">
    <source>
        <dbReference type="RuleBase" id="RU000577"/>
    </source>
</evidence>
<reference evidence="11" key="3">
    <citation type="journal article" date="2019" name="Vet. Microbiol.">
        <title>Mutations associated with change of susceptibility to lincosamides and/or macrolides in field and laboratory-derived Mycoplasma californicum strains in Japan, and development of a rapid detection method for these mutations.</title>
        <authorList>
            <person name="Hata E."/>
            <person name="Nagai K."/>
            <person name="Murakami K."/>
        </authorList>
    </citation>
    <scope>NUCLEOTIDE SEQUENCE</scope>
    <source>
        <strain evidence="11">HAZ160_1</strain>
    </source>
</reference>
<feature type="domain" description="AAA+ ATPase" evidence="9">
    <location>
        <begin position="156"/>
        <end position="294"/>
    </location>
</feature>
<reference evidence="11" key="1">
    <citation type="journal article" date="2014" name="Appl. Environ. Microbiol.">
        <title>Molecular Epidemiology of Cases of Mycoplasma californicum Infection in Japan.</title>
        <authorList>
            <person name="Hata E."/>
            <person name="Suzuki K."/>
            <person name="Hanyu H."/>
            <person name="Itoh M."/>
            <person name="Higuchi H."/>
            <person name="Kobayashi H."/>
        </authorList>
    </citation>
    <scope>NUCLEOTIDE SEQUENCE</scope>
    <source>
        <strain evidence="11">HAZ160_1</strain>
    </source>
</reference>
<dbReference type="PRINTS" id="PR00051">
    <property type="entry name" value="DNAA"/>
</dbReference>
<dbReference type="InterPro" id="IPR013317">
    <property type="entry name" value="DnaA_dom"/>
</dbReference>
<proteinExistence type="inferred from homology"/>
<dbReference type="Pfam" id="PF08299">
    <property type="entry name" value="Bac_DnaA_C"/>
    <property type="match status" value="1"/>
</dbReference>
<dbReference type="InterPro" id="IPR020591">
    <property type="entry name" value="Chromosome_initiator_DnaA-like"/>
</dbReference>
<dbReference type="PROSITE" id="PS01008">
    <property type="entry name" value="DNAA"/>
    <property type="match status" value="1"/>
</dbReference>
<protein>
    <recommendedName>
        <fullName evidence="7">Chromosomal replication initiator protein DnaA</fullName>
    </recommendedName>
</protein>
<dbReference type="RefSeq" id="WP_041102774.1">
    <property type="nucleotide sequence ID" value="NZ_AP013353.1"/>
</dbReference>
<evidence type="ECO:0000313" key="11">
    <source>
        <dbReference type="EMBL" id="BAP00775.1"/>
    </source>
</evidence>
<evidence type="ECO:0000256" key="2">
    <source>
        <dbReference type="ARBA" id="ARBA00022705"/>
    </source>
</evidence>
<dbReference type="SMART" id="SM00760">
    <property type="entry name" value="Bac_DnaA_C"/>
    <property type="match status" value="1"/>
</dbReference>
<reference evidence="11" key="2">
    <citation type="journal article" date="2014" name="Genome Announc.">
        <title>Complete Genome Sequence of Mycoplasma californicum Strain HAZ160_1 from Bovine Mastitic Milk in Japan.</title>
        <authorList>
            <person name="Hata E."/>
            <person name="Murakami K."/>
        </authorList>
    </citation>
    <scope>NUCLEOTIDE SEQUENCE</scope>
    <source>
        <strain evidence="11">HAZ160_1</strain>
    </source>
</reference>
<dbReference type="CDD" id="cd00009">
    <property type="entry name" value="AAA"/>
    <property type="match status" value="1"/>
</dbReference>
<evidence type="ECO:0000259" key="9">
    <source>
        <dbReference type="SMART" id="SM00382"/>
    </source>
</evidence>
<keyword evidence="3 7" id="KW-0547">Nucleotide-binding</keyword>
<feature type="domain" description="Chromosomal replication initiator DnaA C-terminal" evidence="10">
    <location>
        <begin position="377"/>
        <end position="446"/>
    </location>
</feature>
<evidence type="ECO:0000256" key="5">
    <source>
        <dbReference type="ARBA" id="ARBA00023121"/>
    </source>
</evidence>
<dbReference type="NCBIfam" id="NF001154">
    <property type="entry name" value="PRK00149.3-3"/>
    <property type="match status" value="1"/>
</dbReference>
<evidence type="ECO:0000259" key="10">
    <source>
        <dbReference type="SMART" id="SM00760"/>
    </source>
</evidence>
<evidence type="ECO:0000256" key="6">
    <source>
        <dbReference type="ARBA" id="ARBA00023125"/>
    </source>
</evidence>
<gene>
    <name evidence="11" type="primary">dnaA</name>
    <name evidence="11" type="ORF">MCAL160_0009</name>
</gene>
<dbReference type="GO" id="GO:0005524">
    <property type="term" value="F:ATP binding"/>
    <property type="evidence" value="ECO:0007669"/>
    <property type="project" value="UniProtKB-KW"/>
</dbReference>
<keyword evidence="5" id="KW-0446">Lipid-binding</keyword>
<comment type="similarity">
    <text evidence="8">Belongs to the DnaA family.</text>
</comment>
<dbReference type="Pfam" id="PF00308">
    <property type="entry name" value="Bac_DnaA"/>
    <property type="match status" value="1"/>
</dbReference>
<dbReference type="CDD" id="cd06571">
    <property type="entry name" value="Bac_DnaA_C"/>
    <property type="match status" value="1"/>
</dbReference>
<dbReference type="Gene3D" id="3.40.50.300">
    <property type="entry name" value="P-loop containing nucleotide triphosphate hydrolases"/>
    <property type="match status" value="1"/>
</dbReference>
<dbReference type="GO" id="GO:0006270">
    <property type="term" value="P:DNA replication initiation"/>
    <property type="evidence" value="ECO:0007669"/>
    <property type="project" value="InterPro"/>
</dbReference>
<name>A0AAT9F7B8_9BACT</name>
<dbReference type="GO" id="GO:0005886">
    <property type="term" value="C:plasma membrane"/>
    <property type="evidence" value="ECO:0007669"/>
    <property type="project" value="TreeGrafter"/>
</dbReference>
<organism evidence="11">
    <name type="scientific">Mycoplasmopsis californica HAZ160_1</name>
    <dbReference type="NCBI Taxonomy" id="1397850"/>
    <lineage>
        <taxon>Bacteria</taxon>
        <taxon>Bacillati</taxon>
        <taxon>Mycoplasmatota</taxon>
        <taxon>Mycoplasmoidales</taxon>
        <taxon>Metamycoplasmataceae</taxon>
        <taxon>Mycoplasmopsis</taxon>
    </lineage>
</organism>
<sequence length="472" mass="54468">MRKSEIEKNNILSLNESFYKSMSVEISDKMMMKTFVLPLKIDKVENNVVFFSSSLSKDILNVLSRTPIHDKILKVLADIVGQNVSYNIIDKTLKKNSQKELEIEKQQELIRKSISKNLRKKTNDFSREYTFETYVEGKFNSEALRMARAVLEGEREYNPIFMTANSGLGKTHLLHALGNELQKQNSDVIYINPPDFSPEISILLQENNPKKIKQRVDELLQADVLMFDDFQYYGQGNKKSTLQIINQVLDQRMKDRKLTIFCSDKSINALNSTFDQRLITRLTAGLQVQIKAPKNEDLLKILDYYIEVKKLNPDKWEETAKEFVTRNFSSSIRNLIGAIGRLSWYKEDIASKTNGRYTESILKNILQSIASNNERVTTDSIIDHVAKYYKISKKDILGKSRQKNVVLARHMAIYIIRDEINIPLEKIGQIFGNRDHSTILNALKKIETLKEQSDQSCDRAISEIMDSLYKLA</sequence>
<dbReference type="InterPro" id="IPR010921">
    <property type="entry name" value="Trp_repressor/repl_initiator"/>
</dbReference>
<dbReference type="InterPro" id="IPR013159">
    <property type="entry name" value="DnaA_C"/>
</dbReference>
<comment type="function">
    <text evidence="7">Plays an essential role in the initiation and regulation of chromosomal replication. ATP-DnaA binds to the origin of replication (oriC) to initiate formation of the DNA replication initiation complex once per cell cycle. Binds the DnaA box (a 9 base pair repeat at the origin) and separates the double-stranded (ds)DNA. Forms a right-handed helical filament on oriC DNA; dsDNA binds to the exterior of the filament while single-stranded (ss)DNA is stabiized in the filament's interior. The ATP-DnaA-oriC complex binds and stabilizes one strand of the AT-rich DNA unwinding element (DUE), permitting loading of DNA polymerase. After initiation quickly degrades to an ADP-DnaA complex that is not apt for DNA replication. Binds acidic phospholipids.</text>
</comment>
<dbReference type="InterPro" id="IPR027417">
    <property type="entry name" value="P-loop_NTPase"/>
</dbReference>
<dbReference type="PANTHER" id="PTHR30050:SF2">
    <property type="entry name" value="CHROMOSOMAL REPLICATION INITIATOR PROTEIN DNAA"/>
    <property type="match status" value="1"/>
</dbReference>
<dbReference type="Gene3D" id="1.10.1750.10">
    <property type="match status" value="1"/>
</dbReference>
<accession>A0AAT9F7B8</accession>
<dbReference type="KEGG" id="mcm:MCAL160_0009"/>
<dbReference type="InterPro" id="IPR003593">
    <property type="entry name" value="AAA+_ATPase"/>
</dbReference>